<keyword evidence="4 5" id="KW-0413">Isomerase</keyword>
<dbReference type="Proteomes" id="UP001140074">
    <property type="component" value="Unassembled WGS sequence"/>
</dbReference>
<dbReference type="PIRSF" id="PIRSF001473">
    <property type="entry name" value="FK506-bp_FPR3"/>
    <property type="match status" value="1"/>
</dbReference>
<evidence type="ECO:0000256" key="2">
    <source>
        <dbReference type="ARBA" id="ARBA00007838"/>
    </source>
</evidence>
<keyword evidence="3 5" id="KW-0697">Rotamase</keyword>
<reference evidence="9" key="1">
    <citation type="submission" date="2022-07" db="EMBL/GenBank/DDBJ databases">
        <title>Phylogenomic reconstructions and comparative analyses of Kickxellomycotina fungi.</title>
        <authorList>
            <person name="Reynolds N.K."/>
            <person name="Stajich J.E."/>
            <person name="Barry K."/>
            <person name="Grigoriev I.V."/>
            <person name="Crous P."/>
            <person name="Smith M.E."/>
        </authorList>
    </citation>
    <scope>NUCLEOTIDE SEQUENCE</scope>
    <source>
        <strain evidence="9">RSA 476</strain>
    </source>
</reference>
<gene>
    <name evidence="9" type="primary">FPR3</name>
    <name evidence="9" type="ORF">GGH94_005276</name>
</gene>
<dbReference type="PANTHER" id="PTHR43811:SF19">
    <property type="entry name" value="39 KDA FK506-BINDING NUCLEAR PROTEIN"/>
    <property type="match status" value="1"/>
</dbReference>
<dbReference type="PROSITE" id="PS50059">
    <property type="entry name" value="FKBP_PPIASE"/>
    <property type="match status" value="1"/>
</dbReference>
<organism evidence="9 10">
    <name type="scientific">Coemansia aciculifera</name>
    <dbReference type="NCBI Taxonomy" id="417176"/>
    <lineage>
        <taxon>Eukaryota</taxon>
        <taxon>Fungi</taxon>
        <taxon>Fungi incertae sedis</taxon>
        <taxon>Zoopagomycota</taxon>
        <taxon>Kickxellomycotina</taxon>
        <taxon>Kickxellomycetes</taxon>
        <taxon>Kickxellales</taxon>
        <taxon>Kickxellaceae</taxon>
        <taxon>Coemansia</taxon>
    </lineage>
</organism>
<keyword evidence="10" id="KW-1185">Reference proteome</keyword>
<name>A0A9W8IKD0_9FUNG</name>
<evidence type="ECO:0000313" key="9">
    <source>
        <dbReference type="EMBL" id="KAJ2860855.1"/>
    </source>
</evidence>
<protein>
    <recommendedName>
        <fullName evidence="5">FK506-binding protein</fullName>
        <ecNumber evidence="5">5.2.1.8</ecNumber>
    </recommendedName>
</protein>
<accession>A0A9W8IKD0</accession>
<dbReference type="FunFam" id="3.10.50.40:FF:000006">
    <property type="entry name" value="Peptidyl-prolyl cis-trans isomerase"/>
    <property type="match status" value="1"/>
</dbReference>
<dbReference type="Pfam" id="PF17800">
    <property type="entry name" value="NPL"/>
    <property type="match status" value="1"/>
</dbReference>
<evidence type="ECO:0000256" key="7">
    <source>
        <dbReference type="SAM" id="MobiDB-lite"/>
    </source>
</evidence>
<feature type="compositionally biased region" description="Basic and acidic residues" evidence="7">
    <location>
        <begin position="220"/>
        <end position="251"/>
    </location>
</feature>
<dbReference type="SUPFAM" id="SSF54534">
    <property type="entry name" value="FKBP-like"/>
    <property type="match status" value="1"/>
</dbReference>
<dbReference type="InterPro" id="IPR023566">
    <property type="entry name" value="PPIase_Fpr3/Fpr4-like"/>
</dbReference>
<evidence type="ECO:0000256" key="4">
    <source>
        <dbReference type="ARBA" id="ARBA00023235"/>
    </source>
</evidence>
<dbReference type="Pfam" id="PF00254">
    <property type="entry name" value="FKBP_C"/>
    <property type="match status" value="1"/>
</dbReference>
<dbReference type="PANTHER" id="PTHR43811">
    <property type="entry name" value="FKBP-TYPE PEPTIDYL-PROLYL CIS-TRANS ISOMERASE FKPA"/>
    <property type="match status" value="1"/>
</dbReference>
<dbReference type="EMBL" id="JANBUY010000265">
    <property type="protein sequence ID" value="KAJ2860855.1"/>
    <property type="molecule type" value="Genomic_DNA"/>
</dbReference>
<feature type="compositionally biased region" description="Acidic residues" evidence="7">
    <location>
        <begin position="167"/>
        <end position="185"/>
    </location>
</feature>
<evidence type="ECO:0000256" key="6">
    <source>
        <dbReference type="PROSITE-ProRule" id="PRU00277"/>
    </source>
</evidence>
<evidence type="ECO:0000256" key="3">
    <source>
        <dbReference type="ARBA" id="ARBA00023110"/>
    </source>
</evidence>
<feature type="region of interest" description="Disordered" evidence="7">
    <location>
        <begin position="96"/>
        <end position="120"/>
    </location>
</feature>
<evidence type="ECO:0000313" key="10">
    <source>
        <dbReference type="Proteomes" id="UP001140074"/>
    </source>
</evidence>
<comment type="similarity">
    <text evidence="2">Belongs to the FKBP-type PPIase family. FKBP3/4 subfamily.</text>
</comment>
<proteinExistence type="inferred from homology"/>
<dbReference type="AlphaFoldDB" id="A0A9W8IKD0"/>
<dbReference type="GO" id="GO:0003755">
    <property type="term" value="F:peptidyl-prolyl cis-trans isomerase activity"/>
    <property type="evidence" value="ECO:0007669"/>
    <property type="project" value="UniProtKB-KW"/>
</dbReference>
<dbReference type="InterPro" id="IPR001179">
    <property type="entry name" value="PPIase_FKBP_dom"/>
</dbReference>
<dbReference type="InterPro" id="IPR046357">
    <property type="entry name" value="PPIase_dom_sf"/>
</dbReference>
<sequence>MFSGFWGLKIVPGKTYTQTVDASFRVSNASLGEEIANEGRTSVLLTVHQKRFVLCALTPGKIEQQLLDITLTEGEEITFETFGENEVHLTGNFIADDEEDDEDGMYGSSDEEDGEDIDLDNITPEGLQELINRGMIDPSDLQIGDDESDEDYDSEDAETDGRIREVTDEEEEELVEEAMSEDEPVVEVKIKKQADKKRKTAEEEKEQPAATPAKLSKKAKQAEKKAAAKEAAEKPKQAEKAEKPKQAEKPKAKAATLPGGVIVETKTEGAGAPAKKGQRVGMYYIGKLTNGKVFDQNTKGKPFWFRLGAGEVIKGWDTGIIGMKKGEERRLTIPGPMAYGSRGAPPDIPPHATLVFDIRLVEFK</sequence>
<comment type="catalytic activity">
    <reaction evidence="1 5 6">
        <text>[protein]-peptidylproline (omega=180) = [protein]-peptidylproline (omega=0)</text>
        <dbReference type="Rhea" id="RHEA:16237"/>
        <dbReference type="Rhea" id="RHEA-COMP:10747"/>
        <dbReference type="Rhea" id="RHEA-COMP:10748"/>
        <dbReference type="ChEBI" id="CHEBI:83833"/>
        <dbReference type="ChEBI" id="CHEBI:83834"/>
        <dbReference type="EC" id="5.2.1.8"/>
    </reaction>
</comment>
<evidence type="ECO:0000256" key="1">
    <source>
        <dbReference type="ARBA" id="ARBA00000971"/>
    </source>
</evidence>
<evidence type="ECO:0000256" key="5">
    <source>
        <dbReference type="PIRNR" id="PIRNR001473"/>
    </source>
</evidence>
<feature type="compositionally biased region" description="Acidic residues" evidence="7">
    <location>
        <begin position="96"/>
        <end position="119"/>
    </location>
</feature>
<feature type="region of interest" description="Disordered" evidence="7">
    <location>
        <begin position="134"/>
        <end position="256"/>
    </location>
</feature>
<feature type="domain" description="PPIase FKBP-type" evidence="8">
    <location>
        <begin position="277"/>
        <end position="364"/>
    </location>
</feature>
<comment type="caution">
    <text evidence="9">The sequence shown here is derived from an EMBL/GenBank/DDBJ whole genome shotgun (WGS) entry which is preliminary data.</text>
</comment>
<dbReference type="Gene3D" id="3.10.50.40">
    <property type="match status" value="1"/>
</dbReference>
<dbReference type="InterPro" id="IPR041232">
    <property type="entry name" value="NPL"/>
</dbReference>
<dbReference type="EC" id="5.2.1.8" evidence="5"/>
<evidence type="ECO:0000259" key="8">
    <source>
        <dbReference type="PROSITE" id="PS50059"/>
    </source>
</evidence>
<dbReference type="GO" id="GO:0005730">
    <property type="term" value="C:nucleolus"/>
    <property type="evidence" value="ECO:0007669"/>
    <property type="project" value="TreeGrafter"/>
</dbReference>
<feature type="compositionally biased region" description="Acidic residues" evidence="7">
    <location>
        <begin position="143"/>
        <end position="158"/>
    </location>
</feature>
<dbReference type="Gene3D" id="2.60.120.340">
    <property type="entry name" value="Nucleoplasmin core domain"/>
    <property type="match status" value="1"/>
</dbReference>
<dbReference type="GO" id="GO:0000785">
    <property type="term" value="C:chromatin"/>
    <property type="evidence" value="ECO:0007669"/>
    <property type="project" value="TreeGrafter"/>
</dbReference>